<comment type="caution">
    <text evidence="4">The sequence shown here is derived from an EMBL/GenBank/DDBJ whole genome shotgun (WGS) entry which is preliminary data.</text>
</comment>
<feature type="region of interest" description="Disordered" evidence="3">
    <location>
        <begin position="599"/>
        <end position="805"/>
    </location>
</feature>
<dbReference type="InterPro" id="IPR001611">
    <property type="entry name" value="Leu-rich_rpt"/>
</dbReference>
<feature type="compositionally biased region" description="Basic and acidic residues" evidence="3">
    <location>
        <begin position="245"/>
        <end position="260"/>
    </location>
</feature>
<keyword evidence="1" id="KW-0433">Leucine-rich repeat</keyword>
<protein>
    <submittedName>
        <fullName evidence="4">Conserved leucine-rich repeat protein</fullName>
    </submittedName>
</protein>
<feature type="region of interest" description="Disordered" evidence="3">
    <location>
        <begin position="826"/>
        <end position="879"/>
    </location>
</feature>
<reference evidence="4" key="1">
    <citation type="journal article" date="2020" name="Phytopathology">
        <title>Genome Sequence Resources of Colletotrichum truncatum, C. plurivorum, C. musicola, and C. sojae: Four Species Pathogenic to Soybean (Glycine max).</title>
        <authorList>
            <person name="Rogerio F."/>
            <person name="Boufleur T.R."/>
            <person name="Ciampi-Guillardi M."/>
            <person name="Sukno S.A."/>
            <person name="Thon M.R."/>
            <person name="Massola Junior N.S."/>
            <person name="Baroncelli R."/>
        </authorList>
    </citation>
    <scope>NUCLEOTIDE SEQUENCE</scope>
    <source>
        <strain evidence="4">LFN0074</strain>
    </source>
</reference>
<dbReference type="GO" id="GO:0035591">
    <property type="term" value="F:signaling adaptor activity"/>
    <property type="evidence" value="ECO:0007669"/>
    <property type="project" value="TreeGrafter"/>
</dbReference>
<dbReference type="SUPFAM" id="SSF52058">
    <property type="entry name" value="L domain-like"/>
    <property type="match status" value="2"/>
</dbReference>
<feature type="compositionally biased region" description="Polar residues" evidence="3">
    <location>
        <begin position="16"/>
        <end position="25"/>
    </location>
</feature>
<feature type="region of interest" description="Disordered" evidence="3">
    <location>
        <begin position="1816"/>
        <end position="1918"/>
    </location>
</feature>
<feature type="compositionally biased region" description="Basic and acidic residues" evidence="3">
    <location>
        <begin position="1907"/>
        <end position="1918"/>
    </location>
</feature>
<dbReference type="EMBL" id="WIGM01000982">
    <property type="protein sequence ID" value="KAF6807316.1"/>
    <property type="molecule type" value="Genomic_DNA"/>
</dbReference>
<dbReference type="OrthoDB" id="7451790at2759"/>
<sequence>MAPAWLDSLSEDWPSQLGSETSPSAQLPPLKPSENNKTSNGKTPGSSRIPLPVSRIRPSSAGNSDKSFGILSERSTNDVNLPLSSLRRPTSTKLSREIKPTEQSRQTSAALSVSTNGSVIHNTVQHRSLKSSPLKGTGNTPEWKRRLVYGDVAYGEQRDLFHSAAAGLENMFKPPTPQDTSLADQSPRHNTTMPSSPPIFRREDVDAENDEEDSDGRSQMEPSPSPSPRIRPPHINYKATDYSIDESRLSEFSVPHDGRPQETSTKESVPTAETSVSGLAPLNDASRKTSGHSVIRNEDFSPIVLTLMRPKTADGGDAPPIPAEIPVDQLRDRLEKLRIDQMLLDSQGELHFDADETIEEGEHDRVDTTEDYARRGGFLNLQRGGRSGDGSFKYRGLSPGMGVDTSEMLPEESLQASTPKHFPSLSVRTYSPAQGSIRHGTQSPPPPRAPHPSPDKRSTAANTNSTTSPLKLFGPYDTFTNQTLLRRISQFEDQMSGSSRQSLTGGLSGESSRMDEKKRPHTAPVGYLSVPTQQTATSSRSVSQFGAGDLEGYQFNQEISIIRDEGESHFYDDDGNFEGVSGHQFSVNEESVLHYEHVAGSPSQDEASMFVPRKRAKSGTTSASSSRHTRTFSSASDSSVQRANVHFMYQDPRVLGTPSRRDTGSEGKRPRTSPSKDPTPKRRRTLHKSDIAYGREERYSAWEPVQESHNMMQSMMGKKRKDARPGSLQQRAHPTVLATRHILRPRTPTPSSRSSLQRDEYFQDDYLTDEQPQRRSATRASQLAGSGNDRSATLDTDRKPSIRTQDFLDEAGKIMAMIRNGVKAPSGLTSVEESDAENGEPSAVFDDDSYESTREPLSRPPSREGKPVQRAPQRQDNPEILDYLKKYQELSDMGDVISSSLRSMDQAQDAIRAAQEVERQLEERSRNRANTADLQYLGGDETISDPPNIRISANPNGLPGDSIDADDFPTHSSGASTNRTIHTGSSRGSESRKTIAPQSVSHLIPDQVGSMYLDRQQNIWIKRRGGSVRPKSSHSYVLPSEDSEDDPFASIPDLSVDMTKEMQNLRMTSAQREAEEEEDLSQSPLGCAGTPRNTSGRGFVTLSPHSVLPLDIGSQAKTEFRKLGTKALSDGEVEHEILLDEDRVTDSSPSRRRMTISFSSPIASIIQDVAAEDIDSLEDDEGSVIDSQFVLEESKRSNYQSLTKAARRNLLQPRPRTAPARGPSRQFSLRGQSFVPRPVSRIDERDEDSGDNANADERQISILGESSALSCISHDNQEKSLSFIIKTPGQTRNGGLYPDVSAIIGQNVGNLSLSPMSEFTLNHHEKSFGFEVSYLVDDHRLVTGDGSKKVMSITVRDLVDRLTEIEPFEPYWEDFTELDISERRLSSLHMLNEFCGRLVSLDASSNSLGHLDGIPSSVRQLKITNNMLNELTSWNHLVNLQYVDVSNNNLTSLSALKNLVHLRSLKADNNKLTSLDGLNSHDALLTLRARNNLIEVADFDGTKLHRLTELDLTGNKIKKLVNVGQLSSLEILKLTRNELEAFTAEDAEGLGGLRYLDLSDNEIAELDISRLPAVRLLHADRNRITKITGFTKARHLDSLSLREQQCEGQLDLSFLSSAYEVRKLFLSGNYIGAFEPKLDFLNLQLLELANCGLHRLPEGLGQLMPNLRSLNLNFNAIADLSPIRFIPRLKKLLVAGNRLADSTTVTELLTEFPHLTQLDLRDNPITQGFYPPVQVMVPADRGAFTDPFTLPEADAQRDDLFAKRLDEATRMRRRLYQVIFVGCCKKLKLLDGLAVKRQLMLARDPAFQALVEEGLLPSDSNDSVPAPAPTRTPAKSPAPKATQTPVKSQTDRPSKSPAAKRHQTPAKSPAPKTLQTPGKSPASKRSKTSAPKVPRVLVSSPPGPPDESSRWNAEDSFA</sequence>
<feature type="compositionally biased region" description="Basic and acidic residues" evidence="3">
    <location>
        <begin position="851"/>
        <end position="867"/>
    </location>
</feature>
<dbReference type="SMART" id="SM00369">
    <property type="entry name" value="LRR_TYP"/>
    <property type="match status" value="6"/>
</dbReference>
<dbReference type="PANTHER" id="PTHR47566">
    <property type="match status" value="1"/>
</dbReference>
<feature type="region of interest" description="Disordered" evidence="3">
    <location>
        <begin position="1206"/>
        <end position="1257"/>
    </location>
</feature>
<dbReference type="GO" id="GO:0061499">
    <property type="term" value="C:outer plaque of mitotic spindle pole body"/>
    <property type="evidence" value="ECO:0007669"/>
    <property type="project" value="TreeGrafter"/>
</dbReference>
<feature type="compositionally biased region" description="Polar residues" evidence="3">
    <location>
        <begin position="33"/>
        <end position="46"/>
    </location>
</feature>
<dbReference type="Pfam" id="PF13855">
    <property type="entry name" value="LRR_8"/>
    <property type="match status" value="1"/>
</dbReference>
<dbReference type="Gene3D" id="3.80.10.10">
    <property type="entry name" value="Ribonuclease Inhibitor"/>
    <property type="match status" value="3"/>
</dbReference>
<feature type="region of interest" description="Disordered" evidence="3">
    <location>
        <begin position="1"/>
        <end position="141"/>
    </location>
</feature>
<feature type="region of interest" description="Disordered" evidence="3">
    <location>
        <begin position="492"/>
        <end position="526"/>
    </location>
</feature>
<dbReference type="SMART" id="SM00364">
    <property type="entry name" value="LRR_BAC"/>
    <property type="match status" value="3"/>
</dbReference>
<feature type="region of interest" description="Disordered" evidence="3">
    <location>
        <begin position="1024"/>
        <end position="1049"/>
    </location>
</feature>
<name>A0A8H6MT85_9PEZI</name>
<gene>
    <name evidence="4" type="ORF">CMUS01_14153</name>
</gene>
<dbReference type="GO" id="GO:0031028">
    <property type="term" value="P:septation initiation signaling"/>
    <property type="evidence" value="ECO:0007669"/>
    <property type="project" value="TreeGrafter"/>
</dbReference>
<dbReference type="InterPro" id="IPR003591">
    <property type="entry name" value="Leu-rich_rpt_typical-subtyp"/>
</dbReference>
<feature type="compositionally biased region" description="Low complexity" evidence="3">
    <location>
        <begin position="459"/>
        <end position="468"/>
    </location>
</feature>
<feature type="compositionally biased region" description="Acidic residues" evidence="3">
    <location>
        <begin position="205"/>
        <end position="214"/>
    </location>
</feature>
<feature type="compositionally biased region" description="Polar residues" evidence="3">
    <location>
        <begin position="103"/>
        <end position="126"/>
    </location>
</feature>
<feature type="compositionally biased region" description="Basic and acidic residues" evidence="3">
    <location>
        <begin position="659"/>
        <end position="669"/>
    </location>
</feature>
<accession>A0A8H6MT85</accession>
<feature type="compositionally biased region" description="Polar residues" evidence="3">
    <location>
        <begin position="261"/>
        <end position="277"/>
    </location>
</feature>
<feature type="compositionally biased region" description="Polar residues" evidence="3">
    <location>
        <begin position="426"/>
        <end position="442"/>
    </location>
</feature>
<keyword evidence="5" id="KW-1185">Reference proteome</keyword>
<feature type="region of interest" description="Disordered" evidence="3">
    <location>
        <begin position="954"/>
        <end position="996"/>
    </location>
</feature>
<dbReference type="PROSITE" id="PS51450">
    <property type="entry name" value="LRR"/>
    <property type="match status" value="5"/>
</dbReference>
<proteinExistence type="predicted"/>
<keyword evidence="2" id="KW-0677">Repeat</keyword>
<evidence type="ECO:0000256" key="1">
    <source>
        <dbReference type="ARBA" id="ARBA00022614"/>
    </source>
</evidence>
<feature type="compositionally biased region" description="Polar residues" evidence="3">
    <location>
        <begin position="73"/>
        <end position="93"/>
    </location>
</feature>
<feature type="region of interest" description="Disordered" evidence="3">
    <location>
        <begin position="166"/>
        <end position="294"/>
    </location>
</feature>
<dbReference type="InterPro" id="IPR025875">
    <property type="entry name" value="Leu-rich_rpt_4"/>
</dbReference>
<feature type="compositionally biased region" description="Polar residues" evidence="3">
    <location>
        <begin position="970"/>
        <end position="988"/>
    </location>
</feature>
<feature type="region of interest" description="Disordered" evidence="3">
    <location>
        <begin position="377"/>
        <end position="476"/>
    </location>
</feature>
<feature type="compositionally biased region" description="Low complexity" evidence="3">
    <location>
        <begin position="745"/>
        <end position="755"/>
    </location>
</feature>
<feature type="region of interest" description="Disordered" evidence="3">
    <location>
        <begin position="1067"/>
        <end position="1100"/>
    </location>
</feature>
<dbReference type="InterPro" id="IPR052574">
    <property type="entry name" value="CDIRP"/>
</dbReference>
<evidence type="ECO:0000256" key="3">
    <source>
        <dbReference type="SAM" id="MobiDB-lite"/>
    </source>
</evidence>
<feature type="compositionally biased region" description="Polar residues" evidence="3">
    <location>
        <begin position="774"/>
        <end position="794"/>
    </location>
</feature>
<evidence type="ECO:0000313" key="5">
    <source>
        <dbReference type="Proteomes" id="UP000639643"/>
    </source>
</evidence>
<dbReference type="GO" id="GO:1902412">
    <property type="term" value="P:regulation of mitotic cytokinesis"/>
    <property type="evidence" value="ECO:0007669"/>
    <property type="project" value="TreeGrafter"/>
</dbReference>
<dbReference type="SMART" id="SM00365">
    <property type="entry name" value="LRR_SD22"/>
    <property type="match status" value="4"/>
</dbReference>
<feature type="compositionally biased region" description="Pro residues" evidence="3">
    <location>
        <begin position="443"/>
        <end position="452"/>
    </location>
</feature>
<dbReference type="Pfam" id="PF12799">
    <property type="entry name" value="LRR_4"/>
    <property type="match status" value="1"/>
</dbReference>
<feature type="compositionally biased region" description="Polar residues" evidence="3">
    <location>
        <begin position="178"/>
        <end position="194"/>
    </location>
</feature>
<feature type="compositionally biased region" description="Low complexity" evidence="3">
    <location>
        <begin position="618"/>
        <end position="636"/>
    </location>
</feature>
<dbReference type="Proteomes" id="UP000639643">
    <property type="component" value="Unassembled WGS sequence"/>
</dbReference>
<dbReference type="PANTHER" id="PTHR47566:SF1">
    <property type="entry name" value="PROTEIN NUD1"/>
    <property type="match status" value="1"/>
</dbReference>
<evidence type="ECO:0000256" key="2">
    <source>
        <dbReference type="ARBA" id="ARBA00022737"/>
    </source>
</evidence>
<organism evidence="4 5">
    <name type="scientific">Colletotrichum musicola</name>
    <dbReference type="NCBI Taxonomy" id="2175873"/>
    <lineage>
        <taxon>Eukaryota</taxon>
        <taxon>Fungi</taxon>
        <taxon>Dikarya</taxon>
        <taxon>Ascomycota</taxon>
        <taxon>Pezizomycotina</taxon>
        <taxon>Sordariomycetes</taxon>
        <taxon>Hypocreomycetidae</taxon>
        <taxon>Glomerellales</taxon>
        <taxon>Glomerellaceae</taxon>
        <taxon>Colletotrichum</taxon>
        <taxon>Colletotrichum orchidearum species complex</taxon>
    </lineage>
</organism>
<dbReference type="InterPro" id="IPR032675">
    <property type="entry name" value="LRR_dom_sf"/>
</dbReference>
<evidence type="ECO:0000313" key="4">
    <source>
        <dbReference type="EMBL" id="KAF6807316.1"/>
    </source>
</evidence>
<feature type="compositionally biased region" description="Polar residues" evidence="3">
    <location>
        <begin position="492"/>
        <end position="511"/>
    </location>
</feature>
<feature type="compositionally biased region" description="Basic and acidic residues" evidence="3">
    <location>
        <begin position="687"/>
        <end position="700"/>
    </location>
</feature>